<dbReference type="PANTHER" id="PTHR43364">
    <property type="entry name" value="NADH-SPECIFIC METHYLGLYOXAL REDUCTASE-RELATED"/>
    <property type="match status" value="1"/>
</dbReference>
<protein>
    <submittedName>
        <fullName evidence="3">Aldo/keto reductase</fullName>
    </submittedName>
</protein>
<dbReference type="InterPro" id="IPR050523">
    <property type="entry name" value="AKR_Detox_Biosynth"/>
</dbReference>
<dbReference type="Pfam" id="PF00248">
    <property type="entry name" value="Aldo_ket_red"/>
    <property type="match status" value="1"/>
</dbReference>
<feature type="domain" description="NADP-dependent oxidoreductase" evidence="2">
    <location>
        <begin position="11"/>
        <end position="297"/>
    </location>
</feature>
<dbReference type="GO" id="GO:0005829">
    <property type="term" value="C:cytosol"/>
    <property type="evidence" value="ECO:0007669"/>
    <property type="project" value="TreeGrafter"/>
</dbReference>
<evidence type="ECO:0000256" key="1">
    <source>
        <dbReference type="ARBA" id="ARBA00023002"/>
    </source>
</evidence>
<dbReference type="SUPFAM" id="SSF51430">
    <property type="entry name" value="NAD(P)-linked oxidoreductase"/>
    <property type="match status" value="1"/>
</dbReference>
<dbReference type="PANTHER" id="PTHR43364:SF18">
    <property type="entry name" value="OXIDOREDUCTASE"/>
    <property type="match status" value="1"/>
</dbReference>
<name>A0A3M8RXV9_9PROT</name>
<organism evidence="3">
    <name type="scientific">Acidithiobacillus sulfuriphilus</name>
    <dbReference type="NCBI Taxonomy" id="1867749"/>
    <lineage>
        <taxon>Bacteria</taxon>
        <taxon>Pseudomonadati</taxon>
        <taxon>Pseudomonadota</taxon>
        <taxon>Acidithiobacillia</taxon>
        <taxon>Acidithiobacillales</taxon>
        <taxon>Acidithiobacillaceae</taxon>
        <taxon>Acidithiobacillus</taxon>
    </lineage>
</organism>
<sequence length="316" mass="34796">MTFGSDFYRIATVAQKEADEIVRRAWESGINFFDTADIYSRGESEEILGKSLKNIGIERDAAVIATKVRGSMSDVDPNGTGLSRKHIMTACHASLRRLGTDRIDLYQVHGWDCHTPMDETLRALDDLVRSGKVLYAGCSNWPARHIAWAQALADAGQWTGFSSLQAYYSLVGRDLEHELLPLCREQGLGVLPWSPLSGGFLTGKYRRDTSAPADGRRKDFDFPPIDQVHGYDAVEAAESIAQKIGATIPQVAIAWLLAQSGISSVIIGAKRMEQLKDNLGAVQVRLTSEDMARLSAITAPAPLYPQWMVSRQNSNE</sequence>
<dbReference type="InterPro" id="IPR023210">
    <property type="entry name" value="NADP_OxRdtase_dom"/>
</dbReference>
<dbReference type="EMBL" id="RIZI01000090">
    <property type="protein sequence ID" value="RNF71870.1"/>
    <property type="molecule type" value="Genomic_DNA"/>
</dbReference>
<dbReference type="Gene3D" id="3.20.20.100">
    <property type="entry name" value="NADP-dependent oxidoreductase domain"/>
    <property type="match status" value="1"/>
</dbReference>
<proteinExistence type="predicted"/>
<reference evidence="3" key="1">
    <citation type="submission" date="2018-10" db="EMBL/GenBank/DDBJ databases">
        <title>Acidithiobacillus sulfuriphilus sp. nov.: an extremely acidophilic sulfur-oxidizing chemolithotroph isolated from a neutral pH environment.</title>
        <authorList>
            <person name="Falagan C."/>
            <person name="Moya-Beltran A."/>
            <person name="Quatrini R."/>
            <person name="Johnson D.B."/>
        </authorList>
    </citation>
    <scope>NUCLEOTIDE SEQUENCE [LARGE SCALE GENOMIC DNA]</scope>
    <source>
        <strain evidence="3">CJ-2</strain>
    </source>
</reference>
<accession>A0A3M8RXV9</accession>
<evidence type="ECO:0000313" key="3">
    <source>
        <dbReference type="EMBL" id="RNF71870.1"/>
    </source>
</evidence>
<dbReference type="AlphaFoldDB" id="A0A3M8RXV9"/>
<dbReference type="CDD" id="cd19091">
    <property type="entry name" value="AKR_PsAKR"/>
    <property type="match status" value="1"/>
</dbReference>
<gene>
    <name evidence="3" type="ORF">EC580_01370</name>
</gene>
<dbReference type="GO" id="GO:0016491">
    <property type="term" value="F:oxidoreductase activity"/>
    <property type="evidence" value="ECO:0007669"/>
    <property type="project" value="UniProtKB-KW"/>
</dbReference>
<dbReference type="InterPro" id="IPR036812">
    <property type="entry name" value="NAD(P)_OxRdtase_dom_sf"/>
</dbReference>
<dbReference type="OrthoDB" id="5288808at2"/>
<keyword evidence="1" id="KW-0560">Oxidoreductase</keyword>
<comment type="caution">
    <text evidence="3">The sequence shown here is derived from an EMBL/GenBank/DDBJ whole genome shotgun (WGS) entry which is preliminary data.</text>
</comment>
<evidence type="ECO:0000259" key="2">
    <source>
        <dbReference type="Pfam" id="PF00248"/>
    </source>
</evidence>
<dbReference type="FunFam" id="3.20.20.100:FF:000004">
    <property type="entry name" value="Oxidoreductase, aldo/keto reductase"/>
    <property type="match status" value="1"/>
</dbReference>